<dbReference type="AlphaFoldDB" id="A0A401YXH1"/>
<keyword evidence="3" id="KW-1185">Reference proteome</keyword>
<feature type="region of interest" description="Disordered" evidence="1">
    <location>
        <begin position="1"/>
        <end position="29"/>
    </location>
</feature>
<protein>
    <submittedName>
        <fullName evidence="2">Uncharacterized protein</fullName>
    </submittedName>
</protein>
<accession>A0A401YXH1</accession>
<gene>
    <name evidence="2" type="ORF">EHYA_07026</name>
</gene>
<comment type="caution">
    <text evidence="2">The sequence shown here is derived from an EMBL/GenBank/DDBJ whole genome shotgun (WGS) entry which is preliminary data.</text>
</comment>
<organism evidence="2 3">
    <name type="scientific">Embleya hyalina</name>
    <dbReference type="NCBI Taxonomy" id="516124"/>
    <lineage>
        <taxon>Bacteria</taxon>
        <taxon>Bacillati</taxon>
        <taxon>Actinomycetota</taxon>
        <taxon>Actinomycetes</taxon>
        <taxon>Kitasatosporales</taxon>
        <taxon>Streptomycetaceae</taxon>
        <taxon>Embleya</taxon>
    </lineage>
</organism>
<name>A0A401YXH1_9ACTN</name>
<dbReference type="EMBL" id="BIFH01000032">
    <property type="protein sequence ID" value="GCD99312.1"/>
    <property type="molecule type" value="Genomic_DNA"/>
</dbReference>
<reference evidence="2 3" key="1">
    <citation type="submission" date="2018-12" db="EMBL/GenBank/DDBJ databases">
        <title>Draft genome sequence of Embleya hyalina NBRC 13850T.</title>
        <authorList>
            <person name="Komaki H."/>
            <person name="Hosoyama A."/>
            <person name="Kimura A."/>
            <person name="Ichikawa N."/>
            <person name="Tamura T."/>
        </authorList>
    </citation>
    <scope>NUCLEOTIDE SEQUENCE [LARGE SCALE GENOMIC DNA]</scope>
    <source>
        <strain evidence="2 3">NBRC 13850</strain>
    </source>
</reference>
<evidence type="ECO:0000256" key="1">
    <source>
        <dbReference type="SAM" id="MobiDB-lite"/>
    </source>
</evidence>
<evidence type="ECO:0000313" key="2">
    <source>
        <dbReference type="EMBL" id="GCD99312.1"/>
    </source>
</evidence>
<proteinExistence type="predicted"/>
<sequence>MDLGREGAADMSAGTNADPGTDTRPSEPPLFAGLWDDAALFPPGNAPMAEAVPAHRVYRAEWFADFVRHFLVGVAHLPDLVALADPEAPLRVVLVAPGGPATVGPAVRTILDTPGLLLEGIEVAGDGEIGKAVAALHEHLPEMTAGYVEVLKGAGLDADLDNLAGTYGRPKFRTGGTAAHAFPNEVELAAFVHACRVREMPFKVTAGLHNAVRHTDPTTGFEHHGYLNLMLATHHAVAGAEPDALADLLAIRDSAELTRMAHELTVPERTRLRGYLTSYGTCSVAEPLQDALTLGLLGEPPHRRD</sequence>
<evidence type="ECO:0000313" key="3">
    <source>
        <dbReference type="Proteomes" id="UP000286931"/>
    </source>
</evidence>
<dbReference type="Proteomes" id="UP000286931">
    <property type="component" value="Unassembled WGS sequence"/>
</dbReference>